<dbReference type="EMBL" id="JBGFUD010005145">
    <property type="protein sequence ID" value="MFH4980151.1"/>
    <property type="molecule type" value="Genomic_DNA"/>
</dbReference>
<comment type="caution">
    <text evidence="4">The sequence shown here is derived from an EMBL/GenBank/DDBJ whole genome shotgun (WGS) entry which is preliminary data.</text>
</comment>
<sequence length="220" mass="24819">MMSSMVFFLMVFSAEVVPIQSGWFDDIDAFIDDARNSISRGIESAVEDVVIAYDNSKNFFGEIKERLEQGTRSFKKTLSKKAELALKGAGDEVESFFIEVPNTVAVKVNDGFQEFFTTVDQAFTWVMKNVVAPILILIVLFGILYLAFISGCCGCCCSHIWTQCCHSLKKGFRGRRNTIDIEKMVKLHELHRLHHLKPKSRKTRDASCNTASDDTGLDRK</sequence>
<keyword evidence="5" id="KW-1185">Reference proteome</keyword>
<dbReference type="AlphaFoldDB" id="A0ABD6EK65"/>
<keyword evidence="3" id="KW-0732">Signal</keyword>
<accession>A0ABD6EK65</accession>
<proteinExistence type="predicted"/>
<protein>
    <submittedName>
        <fullName evidence="4">Uncharacterized protein</fullName>
    </submittedName>
</protein>
<gene>
    <name evidence="4" type="ORF">AB6A40_006860</name>
</gene>
<keyword evidence="2" id="KW-1133">Transmembrane helix</keyword>
<evidence type="ECO:0000313" key="4">
    <source>
        <dbReference type="EMBL" id="MFH4980151.1"/>
    </source>
</evidence>
<evidence type="ECO:0000256" key="3">
    <source>
        <dbReference type="SAM" id="SignalP"/>
    </source>
</evidence>
<feature type="transmembrane region" description="Helical" evidence="2">
    <location>
        <begin position="130"/>
        <end position="148"/>
    </location>
</feature>
<feature type="chain" id="PRO_5044787934" evidence="3">
    <location>
        <begin position="22"/>
        <end position="220"/>
    </location>
</feature>
<feature type="signal peptide" evidence="3">
    <location>
        <begin position="1"/>
        <end position="21"/>
    </location>
</feature>
<feature type="region of interest" description="Disordered" evidence="1">
    <location>
        <begin position="197"/>
        <end position="220"/>
    </location>
</feature>
<name>A0ABD6EK65_9BILA</name>
<reference evidence="4 5" key="1">
    <citation type="submission" date="2024-08" db="EMBL/GenBank/DDBJ databases">
        <title>Gnathostoma spinigerum genome.</title>
        <authorList>
            <person name="Gonzalez-Bertolin B."/>
            <person name="Monzon S."/>
            <person name="Zaballos A."/>
            <person name="Jimenez P."/>
            <person name="Dekumyoy P."/>
            <person name="Varona S."/>
            <person name="Cuesta I."/>
            <person name="Sumanam S."/>
            <person name="Adisakwattana P."/>
            <person name="Gasser R.B."/>
            <person name="Hernandez-Gonzalez A."/>
            <person name="Young N.D."/>
            <person name="Perteguer M.J."/>
        </authorList>
    </citation>
    <scope>NUCLEOTIDE SEQUENCE [LARGE SCALE GENOMIC DNA]</scope>
    <source>
        <strain evidence="4">AL3</strain>
        <tissue evidence="4">Liver</tissue>
    </source>
</reference>
<evidence type="ECO:0000313" key="5">
    <source>
        <dbReference type="Proteomes" id="UP001608902"/>
    </source>
</evidence>
<keyword evidence="2" id="KW-0812">Transmembrane</keyword>
<evidence type="ECO:0000256" key="2">
    <source>
        <dbReference type="SAM" id="Phobius"/>
    </source>
</evidence>
<keyword evidence="2" id="KW-0472">Membrane</keyword>
<dbReference type="Proteomes" id="UP001608902">
    <property type="component" value="Unassembled WGS sequence"/>
</dbReference>
<organism evidence="4 5">
    <name type="scientific">Gnathostoma spinigerum</name>
    <dbReference type="NCBI Taxonomy" id="75299"/>
    <lineage>
        <taxon>Eukaryota</taxon>
        <taxon>Metazoa</taxon>
        <taxon>Ecdysozoa</taxon>
        <taxon>Nematoda</taxon>
        <taxon>Chromadorea</taxon>
        <taxon>Rhabditida</taxon>
        <taxon>Spirurina</taxon>
        <taxon>Gnathostomatomorpha</taxon>
        <taxon>Gnathostomatoidea</taxon>
        <taxon>Gnathostomatidae</taxon>
        <taxon>Gnathostoma</taxon>
    </lineage>
</organism>
<evidence type="ECO:0000256" key="1">
    <source>
        <dbReference type="SAM" id="MobiDB-lite"/>
    </source>
</evidence>